<dbReference type="InterPro" id="IPR050834">
    <property type="entry name" value="Glycosyltransf_2"/>
</dbReference>
<sequence length="357" mass="41198">MARVPRPRSRRHRRPRRPPRRLRRPQRPRPHRLAHRRLDLHRHGPLTPRGAVVPERVSEPRVAVVVRTKDRPLFLRRALGSIAAQTLVDWQCVIVNDGGDPSAVDAAIEALDEAHRGKVRAIHHEQPRGRWVSANAGVLATTAPLLVLHDDDDTWHPDFLARAVAYLDRLPERVGVVSRIEIRWEELRDGTYETVSRETFQPDLPVPTLADTLLFNRFVPIGFVYRRALHAEFGLYDERLPVIGDWNFNLRVLAKHPLDYLDDAVPYAYWHQRVGDTGDAGNSVIAARGDHAKYDALIRDEELRRHVEEHGLGLVLYLTKFIDRRFVEVENGIRGELRQTSPLSSRLVPRLRRLLRR</sequence>
<organism evidence="3 4">
    <name type="scientific">Microbacterium paludicola</name>
    <dbReference type="NCBI Taxonomy" id="300019"/>
    <lineage>
        <taxon>Bacteria</taxon>
        <taxon>Bacillati</taxon>
        <taxon>Actinomycetota</taxon>
        <taxon>Actinomycetes</taxon>
        <taxon>Micrococcales</taxon>
        <taxon>Microbacteriaceae</taxon>
        <taxon>Microbacterium</taxon>
    </lineage>
</organism>
<dbReference type="PANTHER" id="PTHR43685:SF2">
    <property type="entry name" value="GLYCOSYLTRANSFERASE 2-LIKE DOMAIN-CONTAINING PROTEIN"/>
    <property type="match status" value="1"/>
</dbReference>
<dbReference type="InterPro" id="IPR001173">
    <property type="entry name" value="Glyco_trans_2-like"/>
</dbReference>
<dbReference type="Pfam" id="PF00535">
    <property type="entry name" value="Glycos_transf_2"/>
    <property type="match status" value="1"/>
</dbReference>
<dbReference type="SUPFAM" id="SSF53448">
    <property type="entry name" value="Nucleotide-diphospho-sugar transferases"/>
    <property type="match status" value="1"/>
</dbReference>
<name>A0A4Y9FSU0_9MICO</name>
<accession>A0A4Y9FSU0</accession>
<dbReference type="Proteomes" id="UP000298358">
    <property type="component" value="Unassembled WGS sequence"/>
</dbReference>
<gene>
    <name evidence="3" type="ORF">E4U02_12500</name>
</gene>
<evidence type="ECO:0000313" key="3">
    <source>
        <dbReference type="EMBL" id="TFU32036.1"/>
    </source>
</evidence>
<proteinExistence type="predicted"/>
<reference evidence="3 4" key="1">
    <citation type="submission" date="2019-03" db="EMBL/GenBank/DDBJ databases">
        <title>Diversity of the mouse oral microbiome.</title>
        <authorList>
            <person name="Joseph S."/>
            <person name="Aduse-Opoku J."/>
            <person name="Curtis M."/>
            <person name="Wade W."/>
            <person name="Hashim A."/>
        </authorList>
    </citation>
    <scope>NUCLEOTIDE SEQUENCE [LARGE SCALE GENOMIC DNA]</scope>
    <source>
        <strain evidence="3 4">P1012</strain>
    </source>
</reference>
<dbReference type="AlphaFoldDB" id="A0A4Y9FSU0"/>
<dbReference type="PANTHER" id="PTHR43685">
    <property type="entry name" value="GLYCOSYLTRANSFERASE"/>
    <property type="match status" value="1"/>
</dbReference>
<keyword evidence="3" id="KW-0808">Transferase</keyword>
<dbReference type="OrthoDB" id="153025at2"/>
<comment type="caution">
    <text evidence="3">The sequence shown here is derived from an EMBL/GenBank/DDBJ whole genome shotgun (WGS) entry which is preliminary data.</text>
</comment>
<dbReference type="CDD" id="cd00761">
    <property type="entry name" value="Glyco_tranf_GTA_type"/>
    <property type="match status" value="1"/>
</dbReference>
<evidence type="ECO:0000313" key="4">
    <source>
        <dbReference type="Proteomes" id="UP000298358"/>
    </source>
</evidence>
<dbReference type="InterPro" id="IPR029044">
    <property type="entry name" value="Nucleotide-diphossugar_trans"/>
</dbReference>
<dbReference type="GO" id="GO:0016740">
    <property type="term" value="F:transferase activity"/>
    <property type="evidence" value="ECO:0007669"/>
    <property type="project" value="UniProtKB-KW"/>
</dbReference>
<dbReference type="Gene3D" id="3.90.550.10">
    <property type="entry name" value="Spore Coat Polysaccharide Biosynthesis Protein SpsA, Chain A"/>
    <property type="match status" value="1"/>
</dbReference>
<feature type="region of interest" description="Disordered" evidence="1">
    <location>
        <begin position="1"/>
        <end position="51"/>
    </location>
</feature>
<feature type="domain" description="Glycosyltransferase 2-like" evidence="2">
    <location>
        <begin position="64"/>
        <end position="200"/>
    </location>
</feature>
<protein>
    <submittedName>
        <fullName evidence="3">Glycosyltransferase family 2 protein</fullName>
    </submittedName>
</protein>
<evidence type="ECO:0000256" key="1">
    <source>
        <dbReference type="SAM" id="MobiDB-lite"/>
    </source>
</evidence>
<evidence type="ECO:0000259" key="2">
    <source>
        <dbReference type="Pfam" id="PF00535"/>
    </source>
</evidence>
<dbReference type="EMBL" id="SPQB01000037">
    <property type="protein sequence ID" value="TFU32036.1"/>
    <property type="molecule type" value="Genomic_DNA"/>
</dbReference>
<keyword evidence="4" id="KW-1185">Reference proteome</keyword>
<feature type="compositionally biased region" description="Basic residues" evidence="1">
    <location>
        <begin position="1"/>
        <end position="44"/>
    </location>
</feature>